<sequence length="357" mass="40759">MRSMLALSDLRRAWNLSPILSTWTPETGTIHRILLLKTIEGSYALRAYRYTPDECWRISCEHALIAYAQTHGLPVLSPLPLSNGESILEQEGHFYALFPIAPGQQIARGDLTLHEIMVMGRFLGELHQILVNYSHERVPHRSFTIDRTKTPATIDTIEKVIRSQPPGNGEDSQALSRLAERRAWLATTPSVNLEDLSSLEQQVIHGDYQETNLFFEDGQVSAVIDWDQSYVAPRAWEVVRTLHYVCKLEKNACRTFLEAYRCILPLTSTELEVAAAAYGWVRAHDLWHYQAIYLKGISGCEPFCSQGHFFLLRSDGLRFTISYLLARVHSILCRQTDEPKGKLLVQTQEGRSMRRYN</sequence>
<organism evidence="3 4">
    <name type="scientific">Ktedonospora formicarum</name>
    <dbReference type="NCBI Taxonomy" id="2778364"/>
    <lineage>
        <taxon>Bacteria</taxon>
        <taxon>Bacillati</taxon>
        <taxon>Chloroflexota</taxon>
        <taxon>Ktedonobacteria</taxon>
        <taxon>Ktedonobacterales</taxon>
        <taxon>Ktedonobacteraceae</taxon>
        <taxon>Ktedonospora</taxon>
    </lineage>
</organism>
<dbReference type="InterPro" id="IPR002575">
    <property type="entry name" value="Aminoglycoside_PTrfase"/>
</dbReference>
<gene>
    <name evidence="3" type="ORF">KSX_52820</name>
</gene>
<feature type="domain" description="Aminoglycoside phosphotransferase" evidence="2">
    <location>
        <begin position="34"/>
        <end position="259"/>
    </location>
</feature>
<dbReference type="Proteomes" id="UP000612362">
    <property type="component" value="Unassembled WGS sequence"/>
</dbReference>
<dbReference type="PANTHER" id="PTHR21064">
    <property type="entry name" value="AMINOGLYCOSIDE PHOSPHOTRANSFERASE DOMAIN-CONTAINING PROTEIN-RELATED"/>
    <property type="match status" value="1"/>
</dbReference>
<dbReference type="GO" id="GO:0019202">
    <property type="term" value="F:amino acid kinase activity"/>
    <property type="evidence" value="ECO:0007669"/>
    <property type="project" value="TreeGrafter"/>
</dbReference>
<dbReference type="Pfam" id="PF01636">
    <property type="entry name" value="APH"/>
    <property type="match status" value="1"/>
</dbReference>
<comment type="caution">
    <text evidence="3">The sequence shown here is derived from an EMBL/GenBank/DDBJ whole genome shotgun (WGS) entry which is preliminary data.</text>
</comment>
<comment type="similarity">
    <text evidence="1">Belongs to the pseudomonas-type ThrB family.</text>
</comment>
<dbReference type="InterPro" id="IPR011009">
    <property type="entry name" value="Kinase-like_dom_sf"/>
</dbReference>
<protein>
    <recommendedName>
        <fullName evidence="2">Aminoglycoside phosphotransferase domain-containing protein</fullName>
    </recommendedName>
</protein>
<dbReference type="InterPro" id="IPR050249">
    <property type="entry name" value="Pseudomonas-type_ThrB"/>
</dbReference>
<dbReference type="EMBL" id="BNJF01000002">
    <property type="protein sequence ID" value="GHO47119.1"/>
    <property type="molecule type" value="Genomic_DNA"/>
</dbReference>
<dbReference type="AlphaFoldDB" id="A0A8J3I842"/>
<evidence type="ECO:0000256" key="1">
    <source>
        <dbReference type="ARBA" id="ARBA00038240"/>
    </source>
</evidence>
<accession>A0A8J3I842</accession>
<dbReference type="Gene3D" id="3.30.200.20">
    <property type="entry name" value="Phosphorylase Kinase, domain 1"/>
    <property type="match status" value="1"/>
</dbReference>
<dbReference type="Gene3D" id="3.90.1200.10">
    <property type="match status" value="1"/>
</dbReference>
<name>A0A8J3I842_9CHLR</name>
<dbReference type="PANTHER" id="PTHR21064:SF6">
    <property type="entry name" value="AMINOGLYCOSIDE PHOSPHOTRANSFERASE DOMAIN-CONTAINING PROTEIN"/>
    <property type="match status" value="1"/>
</dbReference>
<dbReference type="SUPFAM" id="SSF56112">
    <property type="entry name" value="Protein kinase-like (PK-like)"/>
    <property type="match status" value="1"/>
</dbReference>
<evidence type="ECO:0000313" key="4">
    <source>
        <dbReference type="Proteomes" id="UP000612362"/>
    </source>
</evidence>
<reference evidence="3" key="1">
    <citation type="submission" date="2020-10" db="EMBL/GenBank/DDBJ databases">
        <title>Taxonomic study of unclassified bacteria belonging to the class Ktedonobacteria.</title>
        <authorList>
            <person name="Yabe S."/>
            <person name="Wang C.M."/>
            <person name="Zheng Y."/>
            <person name="Sakai Y."/>
            <person name="Cavaletti L."/>
            <person name="Monciardini P."/>
            <person name="Donadio S."/>
        </authorList>
    </citation>
    <scope>NUCLEOTIDE SEQUENCE</scope>
    <source>
        <strain evidence="3">SOSP1-1</strain>
    </source>
</reference>
<evidence type="ECO:0000313" key="3">
    <source>
        <dbReference type="EMBL" id="GHO47119.1"/>
    </source>
</evidence>
<keyword evidence="4" id="KW-1185">Reference proteome</keyword>
<proteinExistence type="inferred from homology"/>
<evidence type="ECO:0000259" key="2">
    <source>
        <dbReference type="Pfam" id="PF01636"/>
    </source>
</evidence>